<dbReference type="PANTHER" id="PTHR42855:SF2">
    <property type="entry name" value="DRUG RESISTANCE ABC TRANSPORTER,ATP-BINDING PROTEIN"/>
    <property type="match status" value="1"/>
</dbReference>
<proteinExistence type="predicted"/>
<dbReference type="Pfam" id="PF12848">
    <property type="entry name" value="ABC_tran_Xtn"/>
    <property type="match status" value="1"/>
</dbReference>
<feature type="domain" description="ABC transporter" evidence="3">
    <location>
        <begin position="4"/>
        <end position="259"/>
    </location>
</feature>
<evidence type="ECO:0000256" key="1">
    <source>
        <dbReference type="ARBA" id="ARBA00022741"/>
    </source>
</evidence>
<dbReference type="CDD" id="cd03221">
    <property type="entry name" value="ABCF_EF-3"/>
    <property type="match status" value="1"/>
</dbReference>
<organism evidence="4">
    <name type="scientific">marine metagenome</name>
    <dbReference type="NCBI Taxonomy" id="408172"/>
    <lineage>
        <taxon>unclassified sequences</taxon>
        <taxon>metagenomes</taxon>
        <taxon>ecological metagenomes</taxon>
    </lineage>
</organism>
<dbReference type="AlphaFoldDB" id="A0A382ABD4"/>
<gene>
    <name evidence="4" type="ORF">METZ01_LOCUS151171</name>
</gene>
<dbReference type="GO" id="GO:0016887">
    <property type="term" value="F:ATP hydrolysis activity"/>
    <property type="evidence" value="ECO:0007669"/>
    <property type="project" value="InterPro"/>
</dbReference>
<feature type="non-terminal residue" evidence="4">
    <location>
        <position position="343"/>
    </location>
</feature>
<dbReference type="InterPro" id="IPR027417">
    <property type="entry name" value="P-loop_NTPase"/>
</dbReference>
<dbReference type="SMART" id="SM00382">
    <property type="entry name" value="AAA"/>
    <property type="match status" value="1"/>
</dbReference>
<dbReference type="InterPro" id="IPR051309">
    <property type="entry name" value="ABCF_ATPase"/>
</dbReference>
<dbReference type="InterPro" id="IPR003593">
    <property type="entry name" value="AAA+_ATPase"/>
</dbReference>
<dbReference type="FunFam" id="3.40.50.300:FF:000011">
    <property type="entry name" value="Putative ABC transporter ATP-binding component"/>
    <property type="match status" value="1"/>
</dbReference>
<dbReference type="PANTHER" id="PTHR42855">
    <property type="entry name" value="ABC TRANSPORTER ATP-BINDING SUBUNIT"/>
    <property type="match status" value="1"/>
</dbReference>
<sequence>MPLLTTSSIGITYGVDIIFSNINVEINERARIGIVGPNGGGKTSLLEILTGGLDPSAGSVKLARGMRVGYVPQAPEMTVSGSLKDEIMTAFDRLKWLEDAMETGARDLDQTNADDDDQVGERYAALLDEYESLGGYSYENTMDRMVEGLGLTQRALQTPAAHASGGERARVALAQALLGEPNLLILDEPTNHLDMKGLAWLERFLTHYPSAVVVVSHDRYFLDRTVNQVWDLDHGGIEHYVGNYSKFRTLKAERALTRQREYAKQQEFIAKEEDFIRRYHAGQRAREAKGRQTRLNRLERIDQVENDRAITLSSRTFQRSDQTVLRTHGLTVGYPDNDPPIEL</sequence>
<dbReference type="GO" id="GO:0005524">
    <property type="term" value="F:ATP binding"/>
    <property type="evidence" value="ECO:0007669"/>
    <property type="project" value="UniProtKB-KW"/>
</dbReference>
<dbReference type="InterPro" id="IPR032781">
    <property type="entry name" value="ABC_tran_Xtn"/>
</dbReference>
<dbReference type="PROSITE" id="PS50893">
    <property type="entry name" value="ABC_TRANSPORTER_2"/>
    <property type="match status" value="1"/>
</dbReference>
<name>A0A382ABD4_9ZZZZ</name>
<evidence type="ECO:0000313" key="4">
    <source>
        <dbReference type="EMBL" id="SVA98317.1"/>
    </source>
</evidence>
<keyword evidence="1" id="KW-0547">Nucleotide-binding</keyword>
<dbReference type="Pfam" id="PF00005">
    <property type="entry name" value="ABC_tran"/>
    <property type="match status" value="1"/>
</dbReference>
<evidence type="ECO:0000259" key="3">
    <source>
        <dbReference type="PROSITE" id="PS50893"/>
    </source>
</evidence>
<dbReference type="SUPFAM" id="SSF52540">
    <property type="entry name" value="P-loop containing nucleoside triphosphate hydrolases"/>
    <property type="match status" value="1"/>
</dbReference>
<dbReference type="EMBL" id="UINC01024525">
    <property type="protein sequence ID" value="SVA98317.1"/>
    <property type="molecule type" value="Genomic_DNA"/>
</dbReference>
<accession>A0A382ABD4</accession>
<dbReference type="Gene3D" id="3.40.50.300">
    <property type="entry name" value="P-loop containing nucleotide triphosphate hydrolases"/>
    <property type="match status" value="1"/>
</dbReference>
<reference evidence="4" key="1">
    <citation type="submission" date="2018-05" db="EMBL/GenBank/DDBJ databases">
        <authorList>
            <person name="Lanie J.A."/>
            <person name="Ng W.-L."/>
            <person name="Kazmierczak K.M."/>
            <person name="Andrzejewski T.M."/>
            <person name="Davidsen T.M."/>
            <person name="Wayne K.J."/>
            <person name="Tettelin H."/>
            <person name="Glass J.I."/>
            <person name="Rusch D."/>
            <person name="Podicherti R."/>
            <person name="Tsui H.-C.T."/>
            <person name="Winkler M.E."/>
        </authorList>
    </citation>
    <scope>NUCLEOTIDE SEQUENCE</scope>
</reference>
<keyword evidence="2" id="KW-0067">ATP-binding</keyword>
<evidence type="ECO:0000256" key="2">
    <source>
        <dbReference type="ARBA" id="ARBA00022840"/>
    </source>
</evidence>
<dbReference type="InterPro" id="IPR003439">
    <property type="entry name" value="ABC_transporter-like_ATP-bd"/>
</dbReference>
<protein>
    <recommendedName>
        <fullName evidence="3">ABC transporter domain-containing protein</fullName>
    </recommendedName>
</protein>